<proteinExistence type="predicted"/>
<dbReference type="AlphaFoldDB" id="A0A420XL75"/>
<feature type="transmembrane region" description="Helical" evidence="1">
    <location>
        <begin position="9"/>
        <end position="31"/>
    </location>
</feature>
<keyword evidence="1" id="KW-1133">Transmembrane helix</keyword>
<gene>
    <name evidence="2" type="ORF">CLV35_3536</name>
</gene>
<reference evidence="2 3" key="1">
    <citation type="submission" date="2018-10" db="EMBL/GenBank/DDBJ databases">
        <title>Genomic Encyclopedia of Archaeal and Bacterial Type Strains, Phase II (KMG-II): from individual species to whole genera.</title>
        <authorList>
            <person name="Goeker M."/>
        </authorList>
    </citation>
    <scope>NUCLEOTIDE SEQUENCE [LARGE SCALE GENOMIC DNA]</scope>
    <source>
        <strain evidence="2 3">RP-AC37</strain>
    </source>
</reference>
<evidence type="ECO:0000313" key="3">
    <source>
        <dbReference type="Proteomes" id="UP000281955"/>
    </source>
</evidence>
<accession>A0A420XL75</accession>
<keyword evidence="1" id="KW-0812">Transmembrane</keyword>
<protein>
    <submittedName>
        <fullName evidence="2">Uncharacterized protein</fullName>
    </submittedName>
</protein>
<sequence>MPESSRRAVLVLVELAVVAVLAGLAVTGRLAG</sequence>
<dbReference type="InParanoid" id="A0A420XL75"/>
<comment type="caution">
    <text evidence="2">The sequence shown here is derived from an EMBL/GenBank/DDBJ whole genome shotgun (WGS) entry which is preliminary data.</text>
</comment>
<dbReference type="Proteomes" id="UP000281955">
    <property type="component" value="Unassembled WGS sequence"/>
</dbReference>
<dbReference type="EMBL" id="RBWV01000015">
    <property type="protein sequence ID" value="RKS69359.1"/>
    <property type="molecule type" value="Genomic_DNA"/>
</dbReference>
<evidence type="ECO:0000256" key="1">
    <source>
        <dbReference type="SAM" id="Phobius"/>
    </source>
</evidence>
<keyword evidence="3" id="KW-1185">Reference proteome</keyword>
<organism evidence="2 3">
    <name type="scientific">Motilibacter peucedani</name>
    <dbReference type="NCBI Taxonomy" id="598650"/>
    <lineage>
        <taxon>Bacteria</taxon>
        <taxon>Bacillati</taxon>
        <taxon>Actinomycetota</taxon>
        <taxon>Actinomycetes</taxon>
        <taxon>Motilibacterales</taxon>
        <taxon>Motilibacteraceae</taxon>
        <taxon>Motilibacter</taxon>
    </lineage>
</organism>
<keyword evidence="1" id="KW-0472">Membrane</keyword>
<name>A0A420XL75_9ACTN</name>
<evidence type="ECO:0000313" key="2">
    <source>
        <dbReference type="EMBL" id="RKS69359.1"/>
    </source>
</evidence>